<dbReference type="InterPro" id="IPR037443">
    <property type="entry name" value="LURAP1"/>
</dbReference>
<keyword evidence="2" id="KW-1185">Reference proteome</keyword>
<dbReference type="GO" id="GO:0043123">
    <property type="term" value="P:positive regulation of canonical NF-kappaB signal transduction"/>
    <property type="evidence" value="ECO:0007669"/>
    <property type="project" value="InterPro"/>
</dbReference>
<dbReference type="PANTHER" id="PTHR33767">
    <property type="entry name" value="LEUCINE RICH ADAPTOR PROTEIN 1-LIKE"/>
    <property type="match status" value="1"/>
</dbReference>
<dbReference type="SUPFAM" id="SSF48056">
    <property type="entry name" value="Di-copper centre-containing domain"/>
    <property type="match status" value="1"/>
</dbReference>
<dbReference type="Proteomes" id="UP001295444">
    <property type="component" value="Chromosome 05"/>
</dbReference>
<proteinExistence type="predicted"/>
<dbReference type="Pfam" id="PF14854">
    <property type="entry name" value="LURAP"/>
    <property type="match status" value="1"/>
</dbReference>
<dbReference type="AlphaFoldDB" id="A0AAD1S6I8"/>
<name>A0AAD1S6I8_PELCU</name>
<dbReference type="EMBL" id="OW240916">
    <property type="protein sequence ID" value="CAH2293783.1"/>
    <property type="molecule type" value="Genomic_DNA"/>
</dbReference>
<protein>
    <submittedName>
        <fullName evidence="1">5,6-dihydroxyindole-2-carboxylic acid oxidase</fullName>
    </submittedName>
</protein>
<gene>
    <name evidence="1" type="ORF">PECUL_23A055439</name>
</gene>
<dbReference type="InterPro" id="IPR039499">
    <property type="entry name" value="LURA1/LRA25"/>
</dbReference>
<dbReference type="InterPro" id="IPR008922">
    <property type="entry name" value="Di-copper_centre_dom_sf"/>
</dbReference>
<accession>A0AAD1S6I8</accession>
<dbReference type="PANTHER" id="PTHR33767:SF1">
    <property type="entry name" value="LEUCINE RICH ADAPTOR PROTEIN 1-LIKE"/>
    <property type="match status" value="1"/>
</dbReference>
<organism evidence="1 2">
    <name type="scientific">Pelobates cultripes</name>
    <name type="common">Western spadefoot toad</name>
    <dbReference type="NCBI Taxonomy" id="61616"/>
    <lineage>
        <taxon>Eukaryota</taxon>
        <taxon>Metazoa</taxon>
        <taxon>Chordata</taxon>
        <taxon>Craniata</taxon>
        <taxon>Vertebrata</taxon>
        <taxon>Euteleostomi</taxon>
        <taxon>Amphibia</taxon>
        <taxon>Batrachia</taxon>
        <taxon>Anura</taxon>
        <taxon>Pelobatoidea</taxon>
        <taxon>Pelobatidae</taxon>
        <taxon>Pelobates</taxon>
    </lineage>
</organism>
<dbReference type="Gene3D" id="1.10.1280.10">
    <property type="entry name" value="Di-copper center containing domain from catechol oxidase"/>
    <property type="match status" value="1"/>
</dbReference>
<reference evidence="1" key="1">
    <citation type="submission" date="2022-03" db="EMBL/GenBank/DDBJ databases">
        <authorList>
            <person name="Alioto T."/>
            <person name="Alioto T."/>
            <person name="Gomez Garrido J."/>
        </authorList>
    </citation>
    <scope>NUCLEOTIDE SEQUENCE</scope>
</reference>
<evidence type="ECO:0000313" key="1">
    <source>
        <dbReference type="EMBL" id="CAH2293783.1"/>
    </source>
</evidence>
<sequence length="334" mass="37576">MEKLHLGTIGINTTRQRLLDDPTFALPYWNFAIGGNECDICTDDLMGARSIFDANLLSQNSVFSRWQVVCENVEDYESLGTICNRSTRGGPIRRNPAGNTDRPMVQKLPEIQDVAECLEVNLFDTPPFFSNSSDSFRNAIEGYNLRDIELKLGRKVPESLVKSLKEAHCEVLDGRDGYSSYPETNSVSLPQTSSMERLETKIQLLKQDMIFLRAADVKLMRQLLIINESIESIKWMMEEKDIITSQGSSLSGSLCSLLESRDTSLQGSCNSLHNFSDGMDEISIGSYLDTLADVPGHCTPSDFEEYSDAQENSVDHESICNNSTNQYDEYYCFR</sequence>
<evidence type="ECO:0000313" key="2">
    <source>
        <dbReference type="Proteomes" id="UP001295444"/>
    </source>
</evidence>